<dbReference type="Pfam" id="PF00535">
    <property type="entry name" value="Glycos_transf_2"/>
    <property type="match status" value="1"/>
</dbReference>
<dbReference type="Pfam" id="PF00685">
    <property type="entry name" value="Sulfotransfer_1"/>
    <property type="match status" value="1"/>
</dbReference>
<name>A0ABT6NDS9_9FIRM</name>
<dbReference type="EC" id="2.4.-.-" evidence="3"/>
<sequence>MKILIACHFFSPYTRDLIEEMYNRYGIVFDVLTMDKKYKKEIDTEMIRDVYYYENLKSLEKVINSMDHYDVIEIHFISTFYSAFASELRSKCNKLNLCVWGSDFYRTSNSEREKQKILIDQADLVIFGNPDTAYDFKNFFETKDDLLTINRFGLSVLNEIDFVNEKDKTAFRDMFGINENDLIITCGHNASVAQNHMSIINSIIQMPKDYLKRCHFIFPLTYGAEEEYIKSILKHLKKTGLKYTAITNYMSKNEIAVLRKVSTIFIQLQTSDQLSGSMQEHMYGGSIVITGSWLPYSILKNEGIFFIEIDQITELGSCLSNTIDNLAENQNLSNINRDIIYNTSSWHVITEQWYKLYQIDTTRDNPKEKLIYNISELIEANKLDAAKNLISNYINVIGLDAPINAVSGVVAMIEGDLEAAEVYFKKGLHQDSTNFDLYYNISFLYQNLNKNTLAYMYLYKSLEFVNGEELRAEIINELNLITQQNKTGLPLITIGVISYNSEKYIDECIKSIIKQDYPNYEIFIVDDASMDNTREKLAYYDAEYPNVEYIVHEKNTGCQSKAINEIIEHAKGDYLMILSYDDGLKTKSTLFDYLLALEENKELDFVYGDMTIIDEDSICYDNWNLKIKSPEDIIRKTVDYGSGSLPMGMGVFKRSFFSKLKDKYITPSLKDPKGNTGADTLNVLNYINNNLNYCKLDKSLMYYRVHSSNLSHSIESRIKSNYYVQKYAVENLNRSLVFHEENWNTVIEEDAYYYYLCASHFWYYVENYLSGELIPNYINFEYTPKQILSYCELFIRYALDSIQNSRIISSAYLSELNNLEERICMAIYSIDEKFLNSLSLDYHQISSLFQESIVLSNVDKLKIQDIEKAACISFYGRSGSVFLQSLLDSHPEILMLPGLYLMDYGRFWENLEGNFEKKYVLEKFYKKYEYLVDTKVRYDAPKGEPWVDLAYYCKYDEMGDNQQEIIEINESIFYKEMDRCLSPFKFISRKNLYKAVQIAYFYAIGREYKEKMPPLIIYPMHSALVLGSHHQWFLEDFTNAKILYTVRNPVYNLTSLIKYQKGFDLVNENTLITLFYHLGLLTGPQMLFEKFKLSNVGVVRLEDLHQDSEKTLKRICEFLDIKWNSVLLESTFNGLKWWNFRDTVSINGFSKSIINRSCDEFLDQFDVDRIESLLRDILESWEYSKTFKYNDSELIELIKRPFKFEKELLEEKKIAINRNDFENLISSYIDNRDGFKKFIRELKLLN</sequence>
<dbReference type="Gene3D" id="3.90.550.10">
    <property type="entry name" value="Spore Coat Polysaccharide Biosynthesis Protein SpsA, Chain A"/>
    <property type="match status" value="1"/>
</dbReference>
<dbReference type="InterPro" id="IPR029044">
    <property type="entry name" value="Nucleotide-diphossugar_trans"/>
</dbReference>
<comment type="caution">
    <text evidence="3">The sequence shown here is derived from an EMBL/GenBank/DDBJ whole genome shotgun (WGS) entry which is preliminary data.</text>
</comment>
<dbReference type="PANTHER" id="PTHR22916:SF3">
    <property type="entry name" value="UDP-GLCNAC:BETAGAL BETA-1,3-N-ACETYLGLUCOSAMINYLTRANSFERASE-LIKE PROTEIN 1"/>
    <property type="match status" value="1"/>
</dbReference>
<evidence type="ECO:0000313" key="3">
    <source>
        <dbReference type="EMBL" id="MDH8678589.1"/>
    </source>
</evidence>
<dbReference type="Gene3D" id="3.40.50.2000">
    <property type="entry name" value="Glycogen Phosphorylase B"/>
    <property type="match status" value="2"/>
</dbReference>
<organism evidence="3 4">
    <name type="scientific">Fusibacter bizertensis</name>
    <dbReference type="NCBI Taxonomy" id="1488331"/>
    <lineage>
        <taxon>Bacteria</taxon>
        <taxon>Bacillati</taxon>
        <taxon>Bacillota</taxon>
        <taxon>Clostridia</taxon>
        <taxon>Eubacteriales</taxon>
        <taxon>Eubacteriales Family XII. Incertae Sedis</taxon>
        <taxon>Fusibacter</taxon>
    </lineage>
</organism>
<dbReference type="GO" id="GO:0016757">
    <property type="term" value="F:glycosyltransferase activity"/>
    <property type="evidence" value="ECO:0007669"/>
    <property type="project" value="UniProtKB-KW"/>
</dbReference>
<feature type="domain" description="Sulfotransferase" evidence="2">
    <location>
        <begin position="1035"/>
        <end position="1136"/>
    </location>
</feature>
<dbReference type="Gene3D" id="3.40.50.300">
    <property type="entry name" value="P-loop containing nucleotide triphosphate hydrolases"/>
    <property type="match status" value="1"/>
</dbReference>
<dbReference type="SUPFAM" id="SSF53756">
    <property type="entry name" value="UDP-Glycosyltransferase/glycogen phosphorylase"/>
    <property type="match status" value="1"/>
</dbReference>
<dbReference type="InterPro" id="IPR000863">
    <property type="entry name" value="Sulfotransferase_dom"/>
</dbReference>
<dbReference type="InterPro" id="IPR027417">
    <property type="entry name" value="P-loop_NTPase"/>
</dbReference>
<dbReference type="PANTHER" id="PTHR22916">
    <property type="entry name" value="GLYCOSYLTRANSFERASE"/>
    <property type="match status" value="1"/>
</dbReference>
<accession>A0ABT6NDS9</accession>
<dbReference type="RefSeq" id="WP_281094440.1">
    <property type="nucleotide sequence ID" value="NZ_JARYZI010000006.1"/>
</dbReference>
<dbReference type="EMBL" id="JARYZI010000006">
    <property type="protein sequence ID" value="MDH8678589.1"/>
    <property type="molecule type" value="Genomic_DNA"/>
</dbReference>
<evidence type="ECO:0000259" key="2">
    <source>
        <dbReference type="Pfam" id="PF00685"/>
    </source>
</evidence>
<evidence type="ECO:0000259" key="1">
    <source>
        <dbReference type="Pfam" id="PF00535"/>
    </source>
</evidence>
<keyword evidence="3" id="KW-0328">Glycosyltransferase</keyword>
<keyword evidence="3" id="KW-0808">Transferase</keyword>
<dbReference type="SUPFAM" id="SSF48452">
    <property type="entry name" value="TPR-like"/>
    <property type="match status" value="1"/>
</dbReference>
<protein>
    <submittedName>
        <fullName evidence="3">Glycosyltransferase</fullName>
        <ecNumber evidence="3">2.4.-.-</ecNumber>
    </submittedName>
</protein>
<dbReference type="Proteomes" id="UP001158045">
    <property type="component" value="Unassembled WGS sequence"/>
</dbReference>
<keyword evidence="4" id="KW-1185">Reference proteome</keyword>
<evidence type="ECO:0000313" key="4">
    <source>
        <dbReference type="Proteomes" id="UP001158045"/>
    </source>
</evidence>
<reference evidence="3 4" key="1">
    <citation type="submission" date="2023-04" db="EMBL/GenBank/DDBJ databases">
        <title>Fusibacter bizertensis strain WBS, isolated from littoral bottom sediments of the Arctic seas - biochemical and genomic analysis.</title>
        <authorList>
            <person name="Brioukhanov A.L."/>
        </authorList>
    </citation>
    <scope>NUCLEOTIDE SEQUENCE [LARGE SCALE GENOMIC DNA]</scope>
    <source>
        <strain evidence="3 4">WBS</strain>
    </source>
</reference>
<feature type="domain" description="Glycosyltransferase 2-like" evidence="1">
    <location>
        <begin position="494"/>
        <end position="658"/>
    </location>
</feature>
<dbReference type="InterPro" id="IPR011990">
    <property type="entry name" value="TPR-like_helical_dom_sf"/>
</dbReference>
<dbReference type="Gene3D" id="1.25.40.10">
    <property type="entry name" value="Tetratricopeptide repeat domain"/>
    <property type="match status" value="1"/>
</dbReference>
<dbReference type="InterPro" id="IPR001173">
    <property type="entry name" value="Glyco_trans_2-like"/>
</dbReference>
<dbReference type="SUPFAM" id="SSF52540">
    <property type="entry name" value="P-loop containing nucleoside triphosphate hydrolases"/>
    <property type="match status" value="1"/>
</dbReference>
<gene>
    <name evidence="3" type="ORF">QE109_10550</name>
</gene>
<proteinExistence type="predicted"/>
<dbReference type="SUPFAM" id="SSF53448">
    <property type="entry name" value="Nucleotide-diphospho-sugar transferases"/>
    <property type="match status" value="1"/>
</dbReference>
<dbReference type="CDD" id="cd00761">
    <property type="entry name" value="Glyco_tranf_GTA_type"/>
    <property type="match status" value="1"/>
</dbReference>